<organism evidence="1 2">
    <name type="scientific">Corynespora cassiicola Philippines</name>
    <dbReference type="NCBI Taxonomy" id="1448308"/>
    <lineage>
        <taxon>Eukaryota</taxon>
        <taxon>Fungi</taxon>
        <taxon>Dikarya</taxon>
        <taxon>Ascomycota</taxon>
        <taxon>Pezizomycotina</taxon>
        <taxon>Dothideomycetes</taxon>
        <taxon>Pleosporomycetidae</taxon>
        <taxon>Pleosporales</taxon>
        <taxon>Corynesporascaceae</taxon>
        <taxon>Corynespora</taxon>
    </lineage>
</organism>
<reference evidence="1 2" key="1">
    <citation type="journal article" date="2018" name="Front. Microbiol.">
        <title>Genome-Wide Analysis of Corynespora cassiicola Leaf Fall Disease Putative Effectors.</title>
        <authorList>
            <person name="Lopez D."/>
            <person name="Ribeiro S."/>
            <person name="Label P."/>
            <person name="Fumanal B."/>
            <person name="Venisse J.S."/>
            <person name="Kohler A."/>
            <person name="de Oliveira R.R."/>
            <person name="Labutti K."/>
            <person name="Lipzen A."/>
            <person name="Lail K."/>
            <person name="Bauer D."/>
            <person name="Ohm R.A."/>
            <person name="Barry K.W."/>
            <person name="Spatafora J."/>
            <person name="Grigoriev I.V."/>
            <person name="Martin F.M."/>
            <person name="Pujade-Renaud V."/>
        </authorList>
    </citation>
    <scope>NUCLEOTIDE SEQUENCE [LARGE SCALE GENOMIC DNA]</scope>
    <source>
        <strain evidence="1 2">Philippines</strain>
    </source>
</reference>
<dbReference type="AlphaFoldDB" id="A0A2T2NX09"/>
<name>A0A2T2NX09_CORCC</name>
<dbReference type="Proteomes" id="UP000240883">
    <property type="component" value="Unassembled WGS sequence"/>
</dbReference>
<dbReference type="EMBL" id="KZ678132">
    <property type="protein sequence ID" value="PSN69952.1"/>
    <property type="molecule type" value="Genomic_DNA"/>
</dbReference>
<protein>
    <submittedName>
        <fullName evidence="1">Uncharacterized protein</fullName>
    </submittedName>
</protein>
<sequence length="115" mass="12634">MSGKVTELSPAVPKPYRDSIQKLAERIYKDTAQPSRAVLNLTAEEADEAVRDINKAIEQVNAGLQGKQWSEAYTVLVTIRDVVQNFSASLGMRRASLAQFDGVWPGSRWRAGGIS</sequence>
<dbReference type="OrthoDB" id="3773020at2759"/>
<keyword evidence="2" id="KW-1185">Reference proteome</keyword>
<proteinExistence type="predicted"/>
<accession>A0A2T2NX09</accession>
<evidence type="ECO:0000313" key="1">
    <source>
        <dbReference type="EMBL" id="PSN69952.1"/>
    </source>
</evidence>
<evidence type="ECO:0000313" key="2">
    <source>
        <dbReference type="Proteomes" id="UP000240883"/>
    </source>
</evidence>
<gene>
    <name evidence="1" type="ORF">BS50DRAFT_585445</name>
</gene>